<keyword evidence="5" id="KW-0963">Cytoplasm</keyword>
<dbReference type="InterPro" id="IPR024083">
    <property type="entry name" value="Fumarase/histidase_N"/>
</dbReference>
<evidence type="ECO:0000256" key="4">
    <source>
        <dbReference type="ARBA" id="ARBA00022571"/>
    </source>
</evidence>
<keyword evidence="5" id="KW-0028">Amino-acid biosynthesis</keyword>
<organism evidence="7 8">
    <name type="scientific">Sphingobacterium mizutaii</name>
    <dbReference type="NCBI Taxonomy" id="1010"/>
    <lineage>
        <taxon>Bacteria</taxon>
        <taxon>Pseudomonadati</taxon>
        <taxon>Bacteroidota</taxon>
        <taxon>Sphingobacteriia</taxon>
        <taxon>Sphingobacteriales</taxon>
        <taxon>Sphingobacteriaceae</taxon>
        <taxon>Sphingobacterium</taxon>
    </lineage>
</organism>
<dbReference type="InterPro" id="IPR020557">
    <property type="entry name" value="Fumarate_lyase_CS"/>
</dbReference>
<evidence type="ECO:0000313" key="8">
    <source>
        <dbReference type="Proteomes" id="UP000215355"/>
    </source>
</evidence>
<comment type="similarity">
    <text evidence="5">Belongs to the lyase 1 family. Argininosuccinate lyase subfamily.</text>
</comment>
<dbReference type="EMBL" id="LT906468">
    <property type="protein sequence ID" value="SNV42209.1"/>
    <property type="molecule type" value="Genomic_DNA"/>
</dbReference>
<evidence type="ECO:0000259" key="6">
    <source>
        <dbReference type="Pfam" id="PF00206"/>
    </source>
</evidence>
<keyword evidence="4 5" id="KW-0055">Arginine biosynthesis</keyword>
<dbReference type="Proteomes" id="UP000215355">
    <property type="component" value="Chromosome 1"/>
</dbReference>
<dbReference type="Gene3D" id="1.10.40.30">
    <property type="entry name" value="Fumarase/aspartase (C-terminal domain)"/>
    <property type="match status" value="1"/>
</dbReference>
<proteinExistence type="inferred from homology"/>
<comment type="pathway">
    <text evidence="2 5">Amino-acid biosynthesis; L-arginine biosynthesis; L-arginine from L-ornithine and carbamoyl phosphate: step 3/3.</text>
</comment>
<comment type="subcellular location">
    <subcellularLocation>
        <location evidence="5">Cytoplasm</location>
    </subcellularLocation>
</comment>
<dbReference type="PRINTS" id="PR00145">
    <property type="entry name" value="ARGSUCLYASE"/>
</dbReference>
<dbReference type="EC" id="4.3.2.1" evidence="3 5"/>
<dbReference type="InterPro" id="IPR000362">
    <property type="entry name" value="Fumarate_lyase_fam"/>
</dbReference>
<dbReference type="PRINTS" id="PR00149">
    <property type="entry name" value="FUMRATELYASE"/>
</dbReference>
<evidence type="ECO:0000256" key="2">
    <source>
        <dbReference type="ARBA" id="ARBA00004941"/>
    </source>
</evidence>
<evidence type="ECO:0000256" key="3">
    <source>
        <dbReference type="ARBA" id="ARBA00012338"/>
    </source>
</evidence>
<evidence type="ECO:0000313" key="7">
    <source>
        <dbReference type="EMBL" id="SNV42209.1"/>
    </source>
</evidence>
<dbReference type="KEGG" id="smiz:4412673_00621"/>
<dbReference type="Gene3D" id="1.20.200.10">
    <property type="entry name" value="Fumarase/aspartase (Central domain)"/>
    <property type="match status" value="1"/>
</dbReference>
<dbReference type="GO" id="GO:0042450">
    <property type="term" value="P:L-arginine biosynthetic process via ornithine"/>
    <property type="evidence" value="ECO:0007669"/>
    <property type="project" value="UniProtKB-UniRule"/>
</dbReference>
<keyword evidence="5 7" id="KW-0456">Lyase</keyword>
<comment type="catalytic activity">
    <reaction evidence="1 5">
        <text>2-(N(omega)-L-arginino)succinate = fumarate + L-arginine</text>
        <dbReference type="Rhea" id="RHEA:24020"/>
        <dbReference type="ChEBI" id="CHEBI:29806"/>
        <dbReference type="ChEBI" id="CHEBI:32682"/>
        <dbReference type="ChEBI" id="CHEBI:57472"/>
        <dbReference type="EC" id="4.3.2.1"/>
    </reaction>
</comment>
<sequence length="444" mass="50113">MKIWQKNIDVDSFVETFTVGQDREMDMNLAAADVLGSLAHTKMLNSIGLMTEQDLVEVQKEFKNIYKEILAGNFMIEDSVEDVHSQVEMMLTERIGEAGKKIHSGRSRNDQVLVDLKLYFRSEIESIFKNTEELFNQLISLSNQYKAVLMPGYTHLQIAMPSSFGLWFGAYAESLVDDLQLLKAAWNVCNKNPLGSAAGYGSSFPLNRTMTTNLLGFEDLNYNVVYAQMGRGKTERILAQAMSSIAATLAKFAMDVTLFINQNFGFISFPAHLTTGSSIMPHKKNPDVFELIRSRCNKIQALPNEIAMMTTNLPVGYHRDLQLLKENLFPAFQSLNDCLAIAKYMLENITIKNNILDDPKYDYLFSVEVVNNEVLNGVPFREAYRKIGLDIEEGKFQPAKEVNHTHEGSIGNLCNDQIERMFKEVKADFGFEKVEAALESLLAE</sequence>
<accession>A0AAJ4XAB2</accession>
<gene>
    <name evidence="5 7" type="primary">argH</name>
    <name evidence="7" type="ORF">SAMEA4412673_00621</name>
</gene>
<dbReference type="AlphaFoldDB" id="A0AAJ4XAB2"/>
<dbReference type="SUPFAM" id="SSF48557">
    <property type="entry name" value="L-aspartase-like"/>
    <property type="match status" value="1"/>
</dbReference>
<evidence type="ECO:0000256" key="1">
    <source>
        <dbReference type="ARBA" id="ARBA00000985"/>
    </source>
</evidence>
<name>A0AAJ4XAB2_9SPHI</name>
<reference evidence="7 8" key="1">
    <citation type="submission" date="2017-06" db="EMBL/GenBank/DDBJ databases">
        <authorList>
            <consortium name="Pathogen Informatics"/>
        </authorList>
    </citation>
    <scope>NUCLEOTIDE SEQUENCE [LARGE SCALE GENOMIC DNA]</scope>
    <source>
        <strain evidence="7 8">NCTC12149</strain>
    </source>
</reference>
<dbReference type="HAMAP" id="MF_00006">
    <property type="entry name" value="Arg_succ_lyase"/>
    <property type="match status" value="1"/>
</dbReference>
<dbReference type="GO" id="GO:0005829">
    <property type="term" value="C:cytosol"/>
    <property type="evidence" value="ECO:0007669"/>
    <property type="project" value="TreeGrafter"/>
</dbReference>
<dbReference type="InterPro" id="IPR008948">
    <property type="entry name" value="L-Aspartase-like"/>
</dbReference>
<dbReference type="PANTHER" id="PTHR43814:SF1">
    <property type="entry name" value="ARGININOSUCCINATE LYASE"/>
    <property type="match status" value="1"/>
</dbReference>
<dbReference type="Gene3D" id="1.10.275.10">
    <property type="entry name" value="Fumarase/aspartase (N-terminal domain)"/>
    <property type="match status" value="1"/>
</dbReference>
<dbReference type="NCBIfam" id="TIGR00838">
    <property type="entry name" value="argH"/>
    <property type="match status" value="1"/>
</dbReference>
<feature type="domain" description="Fumarate lyase N-terminal" evidence="6">
    <location>
        <begin position="10"/>
        <end position="300"/>
    </location>
</feature>
<dbReference type="InterPro" id="IPR022761">
    <property type="entry name" value="Fumarate_lyase_N"/>
</dbReference>
<protein>
    <recommendedName>
        <fullName evidence="3 5">Argininosuccinate lyase</fullName>
        <shortName evidence="5">ASAL</shortName>
        <ecNumber evidence="3 5">4.3.2.1</ecNumber>
    </recommendedName>
    <alternativeName>
        <fullName evidence="5">Arginosuccinase</fullName>
    </alternativeName>
</protein>
<dbReference type="GO" id="GO:0004056">
    <property type="term" value="F:argininosuccinate lyase activity"/>
    <property type="evidence" value="ECO:0007669"/>
    <property type="project" value="UniProtKB-UniRule"/>
</dbReference>
<dbReference type="InterPro" id="IPR009049">
    <property type="entry name" value="Argininosuccinate_lyase"/>
</dbReference>
<dbReference type="Pfam" id="PF00206">
    <property type="entry name" value="Lyase_1"/>
    <property type="match status" value="1"/>
</dbReference>
<evidence type="ECO:0000256" key="5">
    <source>
        <dbReference type="HAMAP-Rule" id="MF_00006"/>
    </source>
</evidence>
<dbReference type="PROSITE" id="PS00163">
    <property type="entry name" value="FUMARATE_LYASES"/>
    <property type="match status" value="1"/>
</dbReference>
<dbReference type="PANTHER" id="PTHR43814">
    <property type="entry name" value="ARGININOSUCCINATE LYASE"/>
    <property type="match status" value="1"/>
</dbReference>
<dbReference type="RefSeq" id="WP_093100863.1">
    <property type="nucleotide sequence ID" value="NZ_FNGK01000008.1"/>
</dbReference>